<gene>
    <name evidence="3" type="ORF">BN1049_00790</name>
</gene>
<dbReference type="PATRIC" id="fig|1461581.3.peg.774"/>
<evidence type="ECO:0000256" key="2">
    <source>
        <dbReference type="ARBA" id="ARBA00023002"/>
    </source>
</evidence>
<dbReference type="EMBL" id="LK391969">
    <property type="protein sequence ID" value="CEF25871.1"/>
    <property type="molecule type" value="Genomic_DNA"/>
</dbReference>
<dbReference type="PANTHER" id="PTHR24321:SF8">
    <property type="entry name" value="ESTRADIOL 17-BETA-DEHYDROGENASE 8-RELATED"/>
    <property type="match status" value="1"/>
</dbReference>
<keyword evidence="2" id="KW-0560">Oxidoreductase</keyword>
<sequence length="255" mass="26136">MPITAITGAASGIGAALSRQLQEAGHTVIGIDRANSDINADLATAAGRQQAISEVLDRCGGTLDHLVLCAGVGVTAPSCGLILAVNYFAASSLLAGLADALSKGSQPSAVVVGSVASVQPGADKQAIVELMLAGEESAAIEAANQAAEPSMAYAGSKYAISALVRRQVHDWARRGVRLNVVAPGVVETPLYQASTEDPRYGEATRKFVAPLGRGSQPGELAEVIRFLLSPQASFIHGTVLFADGGMDAMVRPGRF</sequence>
<dbReference type="Pfam" id="PF13561">
    <property type="entry name" value="adh_short_C2"/>
    <property type="match status" value="1"/>
</dbReference>
<reference evidence="3" key="1">
    <citation type="submission" date="2014-07" db="EMBL/GenBank/DDBJ databases">
        <authorList>
            <person name="Urmite Genomes Urmite Genomes"/>
        </authorList>
    </citation>
    <scope>NUCLEOTIDE SEQUENCE</scope>
    <source>
        <strain evidence="3">12M76_air</strain>
    </source>
</reference>
<evidence type="ECO:0000256" key="1">
    <source>
        <dbReference type="ARBA" id="ARBA00006484"/>
    </source>
</evidence>
<organism evidence="3">
    <name type="scientific">Pseudomonas saudimassiliensis</name>
    <dbReference type="NCBI Taxonomy" id="1461581"/>
    <lineage>
        <taxon>Bacteria</taxon>
        <taxon>Pseudomonadati</taxon>
        <taxon>Pseudomonadota</taxon>
        <taxon>Gammaproteobacteria</taxon>
        <taxon>Pseudomonadales</taxon>
        <taxon>Pseudomonadaceae</taxon>
        <taxon>Pseudomonas</taxon>
    </lineage>
</organism>
<dbReference type="Gene3D" id="3.40.50.720">
    <property type="entry name" value="NAD(P)-binding Rossmann-like Domain"/>
    <property type="match status" value="1"/>
</dbReference>
<accession>A0A078M8F4</accession>
<dbReference type="PANTHER" id="PTHR24321">
    <property type="entry name" value="DEHYDROGENASES, SHORT CHAIN"/>
    <property type="match status" value="1"/>
</dbReference>
<dbReference type="EMBL" id="LM997413">
    <property type="protein sequence ID" value="CEA02555.1"/>
    <property type="molecule type" value="Genomic_DNA"/>
</dbReference>
<dbReference type="InterPro" id="IPR036291">
    <property type="entry name" value="NAD(P)-bd_dom_sf"/>
</dbReference>
<name>A0A078M8F4_9PSED</name>
<comment type="similarity">
    <text evidence="1">Belongs to the short-chain dehydrogenases/reductases (SDR) family.</text>
</comment>
<evidence type="ECO:0000313" key="3">
    <source>
        <dbReference type="EMBL" id="CEA02555.1"/>
    </source>
</evidence>
<dbReference type="AlphaFoldDB" id="A0A078M8F4"/>
<protein>
    <submittedName>
        <fullName evidence="3">3-oxoacyl-(Acyl-carrier-protein) reductase</fullName>
    </submittedName>
</protein>
<dbReference type="Pfam" id="PF00106">
    <property type="entry name" value="adh_short"/>
    <property type="match status" value="1"/>
</dbReference>
<dbReference type="OrthoDB" id="9786435at2"/>
<dbReference type="RefSeq" id="WP_044498418.1">
    <property type="nucleotide sequence ID" value="NZ_LK391969.1"/>
</dbReference>
<proteinExistence type="inferred from homology"/>
<dbReference type="GO" id="GO:0016491">
    <property type="term" value="F:oxidoreductase activity"/>
    <property type="evidence" value="ECO:0007669"/>
    <property type="project" value="UniProtKB-KW"/>
</dbReference>
<dbReference type="SUPFAM" id="SSF51735">
    <property type="entry name" value="NAD(P)-binding Rossmann-fold domains"/>
    <property type="match status" value="1"/>
</dbReference>
<dbReference type="PRINTS" id="PR00081">
    <property type="entry name" value="GDHRDH"/>
</dbReference>
<dbReference type="InterPro" id="IPR002347">
    <property type="entry name" value="SDR_fam"/>
</dbReference>